<sequence length="239" mass="24865">MRSATAAPSSSALCASIGPRTTSPTAQMPGRLVRQSASATIKPRSSSCSPTTSAPRPSVLGLRPTETISRSTLSTCGSPLALVHSTVTPVFVALVAVIFAPRWIARPCLVNCLSASFATCASAAARKSGMASSRVTSAPRRRHTLPISSPITPAPITPRVLGTASMASAPSFDSTRCSSNSSPVRLRGTEPVARMICLPVRLCGSPSLPCTATCQPASKPPPARRAVPWKKVTLFFLNR</sequence>
<reference evidence="2" key="1">
    <citation type="submission" date="2016-10" db="EMBL/GenBank/DDBJ databases">
        <title>Sequence of Gallionella enrichment culture.</title>
        <authorList>
            <person name="Poehlein A."/>
            <person name="Muehling M."/>
            <person name="Daniel R."/>
        </authorList>
    </citation>
    <scope>NUCLEOTIDE SEQUENCE</scope>
</reference>
<comment type="caution">
    <text evidence="2">The sequence shown here is derived from an EMBL/GenBank/DDBJ whole genome shotgun (WGS) entry which is preliminary data.</text>
</comment>
<protein>
    <submittedName>
        <fullName evidence="2">Uncharacterized protein</fullName>
    </submittedName>
</protein>
<evidence type="ECO:0000256" key="1">
    <source>
        <dbReference type="SAM" id="MobiDB-lite"/>
    </source>
</evidence>
<name>A0A1J5PCI9_9ZZZZ</name>
<accession>A0A1J5PCI9</accession>
<gene>
    <name evidence="2" type="ORF">GALL_529050</name>
</gene>
<feature type="compositionally biased region" description="Polar residues" evidence="1">
    <location>
        <begin position="1"/>
        <end position="26"/>
    </location>
</feature>
<feature type="region of interest" description="Disordered" evidence="1">
    <location>
        <begin position="1"/>
        <end position="27"/>
    </location>
</feature>
<organism evidence="2">
    <name type="scientific">mine drainage metagenome</name>
    <dbReference type="NCBI Taxonomy" id="410659"/>
    <lineage>
        <taxon>unclassified sequences</taxon>
        <taxon>metagenomes</taxon>
        <taxon>ecological metagenomes</taxon>
    </lineage>
</organism>
<feature type="compositionally biased region" description="Polar residues" evidence="1">
    <location>
        <begin position="39"/>
        <end position="55"/>
    </location>
</feature>
<feature type="region of interest" description="Disordered" evidence="1">
    <location>
        <begin position="39"/>
        <end position="61"/>
    </location>
</feature>
<proteinExistence type="predicted"/>
<evidence type="ECO:0000313" key="2">
    <source>
        <dbReference type="EMBL" id="OIQ65535.1"/>
    </source>
</evidence>
<dbReference type="AlphaFoldDB" id="A0A1J5PCI9"/>
<dbReference type="EMBL" id="MLJW01007249">
    <property type="protein sequence ID" value="OIQ65535.1"/>
    <property type="molecule type" value="Genomic_DNA"/>
</dbReference>